<evidence type="ECO:0000313" key="5">
    <source>
        <dbReference type="Proteomes" id="UP000298225"/>
    </source>
</evidence>
<dbReference type="Proteomes" id="UP000297700">
    <property type="component" value="Unassembled WGS sequence"/>
</dbReference>
<dbReference type="Pfam" id="PF00112">
    <property type="entry name" value="Peptidase_C1"/>
    <property type="match status" value="1"/>
</dbReference>
<dbReference type="GO" id="GO:0008234">
    <property type="term" value="F:cysteine-type peptidase activity"/>
    <property type="evidence" value="ECO:0007669"/>
    <property type="project" value="InterPro"/>
</dbReference>
<evidence type="ECO:0000313" key="4">
    <source>
        <dbReference type="Proteomes" id="UP000297700"/>
    </source>
</evidence>
<proteinExistence type="predicted"/>
<dbReference type="Proteomes" id="UP000298225">
    <property type="component" value="Unassembled WGS sequence"/>
</dbReference>
<evidence type="ECO:0000313" key="2">
    <source>
        <dbReference type="EMBL" id="TFV30241.1"/>
    </source>
</evidence>
<dbReference type="CDD" id="cd02619">
    <property type="entry name" value="Peptidase_C1"/>
    <property type="match status" value="1"/>
</dbReference>
<sequence>MSDITISVDLRPSFGDARNQGARPTCLAFAASDAHAALRDGWAPLSCEYAFYKAQQRAGRMPNTGALLSSMLEALRKDGQPEESGLPYLSATPAEPASWAPPREIGKRFGRNGATATYSIDRVIQELDQGRPVIVLTMLSRAFYQRSTQGVVDPAPGEQPEPDRRHAVIAVGHGKVDGQRAVLVRNSWGPSWGDAGYGWLTERFLGPRIYAAATLLEEVDVPADPIAA</sequence>
<dbReference type="Gene3D" id="3.90.70.10">
    <property type="entry name" value="Cysteine proteinases"/>
    <property type="match status" value="1"/>
</dbReference>
<feature type="domain" description="Peptidase C1A papain C-terminal" evidence="1">
    <location>
        <begin position="4"/>
        <end position="215"/>
    </location>
</feature>
<dbReference type="EMBL" id="SPQS01000045">
    <property type="protein sequence ID" value="TFV68367.1"/>
    <property type="molecule type" value="Genomic_DNA"/>
</dbReference>
<dbReference type="GO" id="GO:0006508">
    <property type="term" value="P:proteolysis"/>
    <property type="evidence" value="ECO:0007669"/>
    <property type="project" value="InterPro"/>
</dbReference>
<comment type="caution">
    <text evidence="2">The sequence shown here is derived from an EMBL/GenBank/DDBJ whole genome shotgun (WGS) entry which is preliminary data.</text>
</comment>
<organism evidence="2 5">
    <name type="scientific">Bradyrhizobium frederickii</name>
    <dbReference type="NCBI Taxonomy" id="2560054"/>
    <lineage>
        <taxon>Bacteria</taxon>
        <taxon>Pseudomonadati</taxon>
        <taxon>Pseudomonadota</taxon>
        <taxon>Alphaproteobacteria</taxon>
        <taxon>Hyphomicrobiales</taxon>
        <taxon>Nitrobacteraceae</taxon>
        <taxon>Bradyrhizobium</taxon>
    </lineage>
</organism>
<dbReference type="EMBL" id="SPQU01000037">
    <property type="protein sequence ID" value="TFV30241.1"/>
    <property type="molecule type" value="Genomic_DNA"/>
</dbReference>
<gene>
    <name evidence="3" type="ORF">E4K64_37230</name>
    <name evidence="2" type="ORF">E4K66_36030</name>
</gene>
<keyword evidence="5" id="KW-1185">Reference proteome</keyword>
<name>A0A4Y9KUS4_9BRAD</name>
<reference evidence="3 4" key="2">
    <citation type="submission" date="2019-03" db="EMBL/GenBank/DDBJ databases">
        <title>Bradyrhizobium strains diversity.</title>
        <authorList>
            <person name="Urquiaga M.C.O."/>
            <person name="Hungria M."/>
            <person name="Delamuta J.R.M."/>
            <person name="Klepa M.S."/>
        </authorList>
    </citation>
    <scope>NUCLEOTIDE SEQUENCE [LARGE SCALE GENOMIC DNA]</scope>
    <source>
        <strain evidence="3 4">CNPSo 3426</strain>
    </source>
</reference>
<accession>A0A4Y9NLQ0</accession>
<accession>A0A4Y9KUS4</accession>
<evidence type="ECO:0000259" key="1">
    <source>
        <dbReference type="SMART" id="SM00645"/>
    </source>
</evidence>
<dbReference type="SUPFAM" id="SSF54001">
    <property type="entry name" value="Cysteine proteinases"/>
    <property type="match status" value="1"/>
</dbReference>
<dbReference type="OrthoDB" id="5318987at2"/>
<protein>
    <submittedName>
        <fullName evidence="2">Peptidase C1</fullName>
    </submittedName>
</protein>
<dbReference type="InterPro" id="IPR000668">
    <property type="entry name" value="Peptidase_C1A_C"/>
</dbReference>
<reference evidence="2 5" key="1">
    <citation type="submission" date="2019-03" db="EMBL/GenBank/DDBJ databases">
        <title>Bradyrhizobium strains diversity isolated from Chamaecrista fasciculata.</title>
        <authorList>
            <person name="Urquiaga M.C.O."/>
            <person name="Hungria M."/>
            <person name="Delamuta J.R.M."/>
        </authorList>
    </citation>
    <scope>NUCLEOTIDE SEQUENCE [LARGE SCALE GENOMIC DNA]</scope>
    <source>
        <strain evidence="2 5">CNPSo 3424</strain>
    </source>
</reference>
<evidence type="ECO:0000313" key="3">
    <source>
        <dbReference type="EMBL" id="TFV68367.1"/>
    </source>
</evidence>
<dbReference type="InterPro" id="IPR038765">
    <property type="entry name" value="Papain-like_cys_pep_sf"/>
</dbReference>
<dbReference type="RefSeq" id="WP_126261415.1">
    <property type="nucleotide sequence ID" value="NZ_SPQS01000045.1"/>
</dbReference>
<dbReference type="SMART" id="SM00645">
    <property type="entry name" value="Pept_C1"/>
    <property type="match status" value="1"/>
</dbReference>
<dbReference type="AlphaFoldDB" id="A0A4Y9KUS4"/>